<dbReference type="RefSeq" id="WP_071501708.1">
    <property type="nucleotide sequence ID" value="NZ_MORL01000001.1"/>
</dbReference>
<dbReference type="AlphaFoldDB" id="A0A1S2VSE5"/>
<evidence type="ECO:0000313" key="2">
    <source>
        <dbReference type="EMBL" id="OIN61206.1"/>
    </source>
</evidence>
<feature type="domain" description="Type I restriction enzyme HindI endonuclease subunit-like C-terminal" evidence="1">
    <location>
        <begin position="2"/>
        <end position="137"/>
    </location>
</feature>
<keyword evidence="3" id="KW-1185">Reference proteome</keyword>
<evidence type="ECO:0000313" key="3">
    <source>
        <dbReference type="Proteomes" id="UP000181790"/>
    </source>
</evidence>
<dbReference type="Proteomes" id="UP000181790">
    <property type="component" value="Unassembled WGS sequence"/>
</dbReference>
<accession>A0A1S2VSE5</accession>
<sequence>MNNIIANYNNVSSDVEAFFNALKEYAQQLRAEERRAAAEGLTEEELELFDLLFKDNLTDSEKIRVKAAAQDLLQKLQDQEIQDKFFKTDWYKDTLLKGQVKHLIGKILDDHLPDSYDSVFKEKKETVYQHIYKLAEQSRDSGIGRRGWESIFLHLVAFKITNSK</sequence>
<name>A0A1S2VSE5_9BACT</name>
<proteinExistence type="predicted"/>
<dbReference type="EMBL" id="MORL01000001">
    <property type="protein sequence ID" value="OIN61206.1"/>
    <property type="molecule type" value="Genomic_DNA"/>
</dbReference>
<comment type="caution">
    <text evidence="2">The sequence shown here is derived from an EMBL/GenBank/DDBJ whole genome shotgun (WGS) entry which is preliminary data.</text>
</comment>
<dbReference type="OrthoDB" id="9758243at2"/>
<dbReference type="Pfam" id="PF11867">
    <property type="entry name" value="T1RH-like_C"/>
    <property type="match status" value="1"/>
</dbReference>
<gene>
    <name evidence="2" type="ORF">BLX24_03860</name>
</gene>
<dbReference type="InterPro" id="IPR021810">
    <property type="entry name" value="T1RH-like_C"/>
</dbReference>
<protein>
    <recommendedName>
        <fullName evidence="1">Type I restriction enzyme HindI endonuclease subunit-like C-terminal domain-containing protein</fullName>
    </recommendedName>
</protein>
<evidence type="ECO:0000259" key="1">
    <source>
        <dbReference type="Pfam" id="PF11867"/>
    </source>
</evidence>
<organism evidence="2 3">
    <name type="scientific">Arsenicibacter rosenii</name>
    <dbReference type="NCBI Taxonomy" id="1750698"/>
    <lineage>
        <taxon>Bacteria</taxon>
        <taxon>Pseudomonadati</taxon>
        <taxon>Bacteroidota</taxon>
        <taxon>Cytophagia</taxon>
        <taxon>Cytophagales</taxon>
        <taxon>Spirosomataceae</taxon>
        <taxon>Arsenicibacter</taxon>
    </lineage>
</organism>
<reference evidence="2 3" key="1">
    <citation type="submission" date="2016-10" db="EMBL/GenBank/DDBJ databases">
        <title>Arsenicibacter rosenii gen. nov., sp. nov., an efficient arsenic-methylating bacterium isolated from an arsenic-contaminated paddy soil.</title>
        <authorList>
            <person name="Huang K."/>
        </authorList>
    </citation>
    <scope>NUCLEOTIDE SEQUENCE [LARGE SCALE GENOMIC DNA]</scope>
    <source>
        <strain evidence="2 3">SM-1</strain>
    </source>
</reference>